<dbReference type="EMBL" id="JBHRZG010000022">
    <property type="protein sequence ID" value="MFC3834187.1"/>
    <property type="molecule type" value="Genomic_DNA"/>
</dbReference>
<reference evidence="4" key="1">
    <citation type="journal article" date="2019" name="Int. J. Syst. Evol. Microbiol.">
        <title>The Global Catalogue of Microorganisms (GCM) 10K type strain sequencing project: providing services to taxonomists for standard genome sequencing and annotation.</title>
        <authorList>
            <consortium name="The Broad Institute Genomics Platform"/>
            <consortium name="The Broad Institute Genome Sequencing Center for Infectious Disease"/>
            <person name="Wu L."/>
            <person name="Ma J."/>
        </authorList>
    </citation>
    <scope>NUCLEOTIDE SEQUENCE [LARGE SCALE GENOMIC DNA]</scope>
    <source>
        <strain evidence="4">CCTCC AB 2017081</strain>
    </source>
</reference>
<keyword evidence="2" id="KW-0472">Membrane</keyword>
<accession>A0ABV7ZBY5</accession>
<feature type="transmembrane region" description="Helical" evidence="2">
    <location>
        <begin position="45"/>
        <end position="64"/>
    </location>
</feature>
<sequence length="91" mass="8979">MDVALPEYELRCRRALRLARALPLLALLTVGAAVGLGALGAALPVAAIGAALGALVAAHAVVLVPGWPRAAAPVTPVASPSAPTGDQLTRA</sequence>
<keyword evidence="2" id="KW-0812">Transmembrane</keyword>
<proteinExistence type="predicted"/>
<name>A0ABV7ZBY5_9DEIO</name>
<protein>
    <submittedName>
        <fullName evidence="3">Uncharacterized protein</fullName>
    </submittedName>
</protein>
<evidence type="ECO:0000313" key="4">
    <source>
        <dbReference type="Proteomes" id="UP001595803"/>
    </source>
</evidence>
<dbReference type="RefSeq" id="WP_295813750.1">
    <property type="nucleotide sequence ID" value="NZ_JBHRZG010000022.1"/>
</dbReference>
<keyword evidence="2" id="KW-1133">Transmembrane helix</keyword>
<evidence type="ECO:0000256" key="1">
    <source>
        <dbReference type="SAM" id="MobiDB-lite"/>
    </source>
</evidence>
<evidence type="ECO:0000313" key="3">
    <source>
        <dbReference type="EMBL" id="MFC3834187.1"/>
    </source>
</evidence>
<feature type="region of interest" description="Disordered" evidence="1">
    <location>
        <begin position="72"/>
        <end position="91"/>
    </location>
</feature>
<keyword evidence="4" id="KW-1185">Reference proteome</keyword>
<feature type="compositionally biased region" description="Low complexity" evidence="1">
    <location>
        <begin position="72"/>
        <end position="84"/>
    </location>
</feature>
<comment type="caution">
    <text evidence="3">The sequence shown here is derived from an EMBL/GenBank/DDBJ whole genome shotgun (WGS) entry which is preliminary data.</text>
</comment>
<feature type="transmembrane region" description="Helical" evidence="2">
    <location>
        <begin position="21"/>
        <end position="39"/>
    </location>
</feature>
<organism evidence="3 4">
    <name type="scientific">Deinococcus rufus</name>
    <dbReference type="NCBI Taxonomy" id="2136097"/>
    <lineage>
        <taxon>Bacteria</taxon>
        <taxon>Thermotogati</taxon>
        <taxon>Deinococcota</taxon>
        <taxon>Deinococci</taxon>
        <taxon>Deinococcales</taxon>
        <taxon>Deinococcaceae</taxon>
        <taxon>Deinococcus</taxon>
    </lineage>
</organism>
<dbReference type="Proteomes" id="UP001595803">
    <property type="component" value="Unassembled WGS sequence"/>
</dbReference>
<evidence type="ECO:0000256" key="2">
    <source>
        <dbReference type="SAM" id="Phobius"/>
    </source>
</evidence>
<gene>
    <name evidence="3" type="ORF">ACFOSB_15145</name>
</gene>